<evidence type="ECO:0000313" key="7">
    <source>
        <dbReference type="EMBL" id="TWU76945.1"/>
    </source>
</evidence>
<feature type="binding site" description="axial binding residue" evidence="6">
    <location>
        <position position="453"/>
    </location>
    <ligand>
        <name>heme</name>
        <dbReference type="ChEBI" id="CHEBI:30413"/>
    </ligand>
    <ligandPart>
        <name>Fe</name>
        <dbReference type="ChEBI" id="CHEBI:18248"/>
    </ligandPart>
</feature>
<name>A0A5C6GGA1_METRR</name>
<dbReference type="GO" id="GO:0020037">
    <property type="term" value="F:heme binding"/>
    <property type="evidence" value="ECO:0007669"/>
    <property type="project" value="InterPro"/>
</dbReference>
<dbReference type="InterPro" id="IPR036396">
    <property type="entry name" value="Cyt_P450_sf"/>
</dbReference>
<dbReference type="AlphaFoldDB" id="A0A5C6GGA1"/>
<evidence type="ECO:0000313" key="8">
    <source>
        <dbReference type="Proteomes" id="UP000317257"/>
    </source>
</evidence>
<gene>
    <name evidence="7" type="ORF">ED733_007096</name>
</gene>
<dbReference type="CDD" id="cd11065">
    <property type="entry name" value="CYP64-like"/>
    <property type="match status" value="1"/>
</dbReference>
<comment type="cofactor">
    <cofactor evidence="6">
        <name>heme</name>
        <dbReference type="ChEBI" id="CHEBI:30413"/>
    </cofactor>
</comment>
<dbReference type="GO" id="GO:0005506">
    <property type="term" value="F:iron ion binding"/>
    <property type="evidence" value="ECO:0007669"/>
    <property type="project" value="InterPro"/>
</dbReference>
<sequence>MTIAAALGLCIALLIVYLLVTVGRRGSKLPPGPPTLPIIGNLHQIPTSFTHLKIAEWAKQYGDIFSLKLGPATAVVLTSPRLVKTLVDKKSNIYSHRPTSYIGYDVISQGDHLLLMQYSDKWRECRKLVHQFFMESVVVKNHLALVDAEAVQLVRDFIEEPASHMRHPKRFSNSIIMSLGKFFPWARRHPVFGTRTPDLSASHMKRLYDLMKDWSGVLEFGNAPPVDVFPFIKYLPERLFGNWRARAHGVSKQMNGLHEEWLNNVVERRKSQGSRNCFMDHALDRKESGKLSLDRHALYFLGGTLMEGGSDTTATALIAFIHAVTKWPEVINKAQSQIDSVVGEDRSPTWEDYAQLPYVAACVKETLRWRPAVPLGFPHVVGEDDTVDGMRIPKGSQIFINAFGIQHDPSRFADPDRFDPERYVGVKQLASELANGDWENRDHYAYGAGRRLCPGIHLAERSLFLAMAKLLWGLNIEPGVDAANRVIDPDVSHERAYTSGLLVCARDYPCRISPRSQARKDTIMREFDLATAEVFARYSDDGAW</sequence>
<evidence type="ECO:0000256" key="4">
    <source>
        <dbReference type="ARBA" id="ARBA00023004"/>
    </source>
</evidence>
<evidence type="ECO:0000256" key="6">
    <source>
        <dbReference type="PIRSR" id="PIRSR602401-1"/>
    </source>
</evidence>
<keyword evidence="4 6" id="KW-0408">Iron</keyword>
<evidence type="ECO:0008006" key="9">
    <source>
        <dbReference type="Google" id="ProtNLM"/>
    </source>
</evidence>
<dbReference type="InterPro" id="IPR002401">
    <property type="entry name" value="Cyt_P450_E_grp-I"/>
</dbReference>
<reference evidence="8" key="1">
    <citation type="submission" date="2018-12" db="EMBL/GenBank/DDBJ databases">
        <title>The complete genome of Metarhizium rileyi, a key fungal pathogen of Lepidoptera.</title>
        <authorList>
            <person name="Binneck E."/>
            <person name="Lastra C.C.L."/>
            <person name="Sosa-Gomez D.R."/>
        </authorList>
    </citation>
    <scope>NUCLEOTIDE SEQUENCE [LARGE SCALE GENOMIC DNA]</scope>
    <source>
        <strain evidence="8">Cep018-CH2</strain>
    </source>
</reference>
<evidence type="ECO:0000256" key="3">
    <source>
        <dbReference type="ARBA" id="ARBA00023002"/>
    </source>
</evidence>
<dbReference type="PANTHER" id="PTHR46300:SF2">
    <property type="entry name" value="CYTOCHROME P450 MONOOXYGENASE ALNH-RELATED"/>
    <property type="match status" value="1"/>
</dbReference>
<comment type="similarity">
    <text evidence="1">Belongs to the cytochrome P450 family.</text>
</comment>
<accession>A0A5C6GGA1</accession>
<comment type="caution">
    <text evidence="7">The sequence shown here is derived from an EMBL/GenBank/DDBJ whole genome shotgun (WGS) entry which is preliminary data.</text>
</comment>
<evidence type="ECO:0000256" key="5">
    <source>
        <dbReference type="ARBA" id="ARBA00023033"/>
    </source>
</evidence>
<dbReference type="InterPro" id="IPR050364">
    <property type="entry name" value="Cytochrome_P450_fung"/>
</dbReference>
<dbReference type="Gene3D" id="1.10.630.10">
    <property type="entry name" value="Cytochrome P450"/>
    <property type="match status" value="1"/>
</dbReference>
<dbReference type="GO" id="GO:0016705">
    <property type="term" value="F:oxidoreductase activity, acting on paired donors, with incorporation or reduction of molecular oxygen"/>
    <property type="evidence" value="ECO:0007669"/>
    <property type="project" value="InterPro"/>
</dbReference>
<dbReference type="GO" id="GO:0004497">
    <property type="term" value="F:monooxygenase activity"/>
    <property type="evidence" value="ECO:0007669"/>
    <property type="project" value="UniProtKB-KW"/>
</dbReference>
<keyword evidence="3" id="KW-0560">Oxidoreductase</keyword>
<dbReference type="PANTHER" id="PTHR46300">
    <property type="entry name" value="P450, PUTATIVE (EUROFUNG)-RELATED-RELATED"/>
    <property type="match status" value="1"/>
</dbReference>
<dbReference type="InterPro" id="IPR001128">
    <property type="entry name" value="Cyt_P450"/>
</dbReference>
<dbReference type="Pfam" id="PF00067">
    <property type="entry name" value="p450"/>
    <property type="match status" value="1"/>
</dbReference>
<evidence type="ECO:0000256" key="1">
    <source>
        <dbReference type="ARBA" id="ARBA00010617"/>
    </source>
</evidence>
<dbReference type="PRINTS" id="PR00385">
    <property type="entry name" value="P450"/>
</dbReference>
<dbReference type="PRINTS" id="PR00463">
    <property type="entry name" value="EP450I"/>
</dbReference>
<organism evidence="7 8">
    <name type="scientific">Metarhizium rileyi (strain RCEF 4871)</name>
    <name type="common">Nomuraea rileyi</name>
    <dbReference type="NCBI Taxonomy" id="1649241"/>
    <lineage>
        <taxon>Eukaryota</taxon>
        <taxon>Fungi</taxon>
        <taxon>Dikarya</taxon>
        <taxon>Ascomycota</taxon>
        <taxon>Pezizomycotina</taxon>
        <taxon>Sordariomycetes</taxon>
        <taxon>Hypocreomycetidae</taxon>
        <taxon>Hypocreales</taxon>
        <taxon>Clavicipitaceae</taxon>
        <taxon>Metarhizium</taxon>
    </lineage>
</organism>
<keyword evidence="6" id="KW-0349">Heme</keyword>
<dbReference type="Proteomes" id="UP000317257">
    <property type="component" value="Unassembled WGS sequence"/>
</dbReference>
<dbReference type="EMBL" id="SBHS01000004">
    <property type="protein sequence ID" value="TWU76945.1"/>
    <property type="molecule type" value="Genomic_DNA"/>
</dbReference>
<keyword evidence="5" id="KW-0503">Monooxygenase</keyword>
<proteinExistence type="inferred from homology"/>
<protein>
    <recommendedName>
        <fullName evidence="9">Cytochrome P450</fullName>
    </recommendedName>
</protein>
<evidence type="ECO:0000256" key="2">
    <source>
        <dbReference type="ARBA" id="ARBA00022723"/>
    </source>
</evidence>
<keyword evidence="2 6" id="KW-0479">Metal-binding</keyword>
<dbReference type="SUPFAM" id="SSF48264">
    <property type="entry name" value="Cytochrome P450"/>
    <property type="match status" value="1"/>
</dbReference>